<dbReference type="Pfam" id="PF07596">
    <property type="entry name" value="SBP_bac_10"/>
    <property type="match status" value="1"/>
</dbReference>
<protein>
    <submittedName>
        <fullName evidence="2">Putative major pilin subunit</fullName>
    </submittedName>
</protein>
<dbReference type="PANTHER" id="PTHR30093">
    <property type="entry name" value="GENERAL SECRETION PATHWAY PROTEIN G"/>
    <property type="match status" value="1"/>
</dbReference>
<dbReference type="KEGG" id="ccos:Pan44_53020"/>
<dbReference type="Proteomes" id="UP000315700">
    <property type="component" value="Chromosome"/>
</dbReference>
<sequence>MFRMRRGFTLIELLVVIAIIAILIALLLPAVQQAREAARLTQCRNNMKQLGLAFHNYHDVYNMFPSYMCYPQPVNYPMGWVPRIFPMIEEGTRYNAMEALNKDYIVNRSPYRSNNTNDPLFTTPIKALVCPSSELGDRASDHAVTANFPNAQSQAALHYRGVAGSRDVGYTGPSGQEYTSSGIIAPKSRARFGDITDGSSNTLLLGELSSALGWTPAMATSGFGGIKPWVWGYYSYTNDGWLMIDHKMVTWPIGYSGTFVTNQTPFRSAHAGKGANMLLGDGSVRYLSSNMDLGTLKALSTKSNGEVVGEF</sequence>
<dbReference type="InterPro" id="IPR045584">
    <property type="entry name" value="Pilin-like"/>
</dbReference>
<dbReference type="InParanoid" id="A0A517SM74"/>
<dbReference type="InterPro" id="IPR027558">
    <property type="entry name" value="Pre_pil_HX9DG_C"/>
</dbReference>
<name>A0A517SM74_9PLAN</name>
<evidence type="ECO:0000259" key="1">
    <source>
        <dbReference type="Pfam" id="PF07596"/>
    </source>
</evidence>
<dbReference type="PROSITE" id="PS00409">
    <property type="entry name" value="PROKAR_NTER_METHYL"/>
    <property type="match status" value="1"/>
</dbReference>
<dbReference type="NCBIfam" id="TIGR04294">
    <property type="entry name" value="pre_pil_HX9DG"/>
    <property type="match status" value="1"/>
</dbReference>
<reference evidence="2 3" key="1">
    <citation type="submission" date="2019-02" db="EMBL/GenBank/DDBJ databases">
        <title>Deep-cultivation of Planctomycetes and their phenomic and genomic characterization uncovers novel biology.</title>
        <authorList>
            <person name="Wiegand S."/>
            <person name="Jogler M."/>
            <person name="Boedeker C."/>
            <person name="Pinto D."/>
            <person name="Vollmers J."/>
            <person name="Rivas-Marin E."/>
            <person name="Kohn T."/>
            <person name="Peeters S.H."/>
            <person name="Heuer A."/>
            <person name="Rast P."/>
            <person name="Oberbeckmann S."/>
            <person name="Bunk B."/>
            <person name="Jeske O."/>
            <person name="Meyerdierks A."/>
            <person name="Storesund J.E."/>
            <person name="Kallscheuer N."/>
            <person name="Luecker S."/>
            <person name="Lage O.M."/>
            <person name="Pohl T."/>
            <person name="Merkel B.J."/>
            <person name="Hornburger P."/>
            <person name="Mueller R.-W."/>
            <person name="Bruemmer F."/>
            <person name="Labrenz M."/>
            <person name="Spormann A.M."/>
            <person name="Op den Camp H."/>
            <person name="Overmann J."/>
            <person name="Amann R."/>
            <person name="Jetten M.S.M."/>
            <person name="Mascher T."/>
            <person name="Medema M.H."/>
            <person name="Devos D.P."/>
            <person name="Kaster A.-K."/>
            <person name="Ovreas L."/>
            <person name="Rohde M."/>
            <person name="Galperin M.Y."/>
            <person name="Jogler C."/>
        </authorList>
    </citation>
    <scope>NUCLEOTIDE SEQUENCE [LARGE SCALE GENOMIC DNA]</scope>
    <source>
        <strain evidence="2 3">Pan44</strain>
    </source>
</reference>
<dbReference type="Gene3D" id="3.30.700.10">
    <property type="entry name" value="Glycoprotein, Type 4 Pilin"/>
    <property type="match status" value="1"/>
</dbReference>
<dbReference type="AlphaFoldDB" id="A0A517SM74"/>
<dbReference type="InterPro" id="IPR011453">
    <property type="entry name" value="DUF1559"/>
</dbReference>
<dbReference type="NCBIfam" id="TIGR02532">
    <property type="entry name" value="IV_pilin_GFxxxE"/>
    <property type="match status" value="1"/>
</dbReference>
<dbReference type="Pfam" id="PF07963">
    <property type="entry name" value="N_methyl"/>
    <property type="match status" value="1"/>
</dbReference>
<dbReference type="EMBL" id="CP036271">
    <property type="protein sequence ID" value="QDT57234.1"/>
    <property type="molecule type" value="Genomic_DNA"/>
</dbReference>
<proteinExistence type="predicted"/>
<feature type="domain" description="DUF1559" evidence="1">
    <location>
        <begin position="32"/>
        <end position="293"/>
    </location>
</feature>
<evidence type="ECO:0000313" key="2">
    <source>
        <dbReference type="EMBL" id="QDT57234.1"/>
    </source>
</evidence>
<accession>A0A517SM74</accession>
<organism evidence="2 3">
    <name type="scientific">Caulifigura coniformis</name>
    <dbReference type="NCBI Taxonomy" id="2527983"/>
    <lineage>
        <taxon>Bacteria</taxon>
        <taxon>Pseudomonadati</taxon>
        <taxon>Planctomycetota</taxon>
        <taxon>Planctomycetia</taxon>
        <taxon>Planctomycetales</taxon>
        <taxon>Planctomycetaceae</taxon>
        <taxon>Caulifigura</taxon>
    </lineage>
</organism>
<dbReference type="InterPro" id="IPR012902">
    <property type="entry name" value="N_methyl_site"/>
</dbReference>
<dbReference type="PANTHER" id="PTHR30093:SF2">
    <property type="entry name" value="TYPE II SECRETION SYSTEM PROTEIN H"/>
    <property type="match status" value="1"/>
</dbReference>
<keyword evidence="3" id="KW-1185">Reference proteome</keyword>
<dbReference type="SUPFAM" id="SSF54523">
    <property type="entry name" value="Pili subunits"/>
    <property type="match status" value="1"/>
</dbReference>
<evidence type="ECO:0000313" key="3">
    <source>
        <dbReference type="Proteomes" id="UP000315700"/>
    </source>
</evidence>
<gene>
    <name evidence="2" type="ORF">Pan44_53020</name>
</gene>